<dbReference type="Proteomes" id="UP000007463">
    <property type="component" value="Chromosome"/>
</dbReference>
<evidence type="ECO:0000313" key="1">
    <source>
        <dbReference type="EMBL" id="AEA44672.1"/>
    </source>
</evidence>
<protein>
    <submittedName>
        <fullName evidence="1">Uncharacterized protein</fullName>
    </submittedName>
</protein>
<reference evidence="1 2" key="1">
    <citation type="journal article" date="2011" name="Stand. Genomic Sci.">
        <title>Complete genome sequence of the gliding freshwater bacterium Fluviicola taffensis type strain (RW262).</title>
        <authorList>
            <person name="Woyke T."/>
            <person name="Chertkov O."/>
            <person name="Lapidus A."/>
            <person name="Nolan M."/>
            <person name="Lucas S."/>
            <person name="Del Rio T.G."/>
            <person name="Tice H."/>
            <person name="Cheng J.F."/>
            <person name="Tapia R."/>
            <person name="Han C."/>
            <person name="Goodwin L."/>
            <person name="Pitluck S."/>
            <person name="Liolios K."/>
            <person name="Pagani I."/>
            <person name="Ivanova N."/>
            <person name="Huntemann M."/>
            <person name="Mavromatis K."/>
            <person name="Mikhailova N."/>
            <person name="Pati A."/>
            <person name="Chen A."/>
            <person name="Palaniappan K."/>
            <person name="Land M."/>
            <person name="Hauser L."/>
            <person name="Brambilla E.M."/>
            <person name="Rohde M."/>
            <person name="Mwirichia R."/>
            <person name="Sikorski J."/>
            <person name="Tindall B.J."/>
            <person name="Goker M."/>
            <person name="Bristow J."/>
            <person name="Eisen J.A."/>
            <person name="Markowitz V."/>
            <person name="Hugenholtz P."/>
            <person name="Klenk H.P."/>
            <person name="Kyrpides N.C."/>
        </authorList>
    </citation>
    <scope>NUCLEOTIDE SEQUENCE [LARGE SCALE GENOMIC DNA]</scope>
    <source>
        <strain evidence="2">DSM 16823 / RW262 / RW262</strain>
    </source>
</reference>
<dbReference type="OrthoDB" id="677427at2"/>
<accession>F2IG37</accession>
<gene>
    <name evidence="1" type="ordered locus">Fluta_2691</name>
</gene>
<name>F2IG37_FLUTR</name>
<evidence type="ECO:0000313" key="2">
    <source>
        <dbReference type="Proteomes" id="UP000007463"/>
    </source>
</evidence>
<keyword evidence="2" id="KW-1185">Reference proteome</keyword>
<dbReference type="STRING" id="755732.Fluta_2691"/>
<reference evidence="2" key="2">
    <citation type="submission" date="2011-02" db="EMBL/GenBank/DDBJ databases">
        <title>The complete genome of Fluviicola taffensis DSM 16823.</title>
        <authorList>
            <consortium name="US DOE Joint Genome Institute (JGI-PGF)"/>
            <person name="Lucas S."/>
            <person name="Copeland A."/>
            <person name="Lapidus A."/>
            <person name="Bruce D."/>
            <person name="Goodwin L."/>
            <person name="Pitluck S."/>
            <person name="Kyrpides N."/>
            <person name="Mavromatis K."/>
            <person name="Ivanova N."/>
            <person name="Mikhailova N."/>
            <person name="Pagani I."/>
            <person name="Chertkov O."/>
            <person name="Detter J.C."/>
            <person name="Han C."/>
            <person name="Tapia R."/>
            <person name="Land M."/>
            <person name="Hauser L."/>
            <person name="Markowitz V."/>
            <person name="Cheng J.-F."/>
            <person name="Hugenholtz P."/>
            <person name="Woyke T."/>
            <person name="Wu D."/>
            <person name="Tindall B."/>
            <person name="Pomrenke H.G."/>
            <person name="Brambilla E."/>
            <person name="Klenk H.-P."/>
            <person name="Eisen J.A."/>
        </authorList>
    </citation>
    <scope>NUCLEOTIDE SEQUENCE [LARGE SCALE GENOMIC DNA]</scope>
    <source>
        <strain evidence="2">DSM 16823 / RW262 / RW262</strain>
    </source>
</reference>
<organism evidence="1 2">
    <name type="scientific">Fluviicola taffensis (strain DSM 16823 / NCIMB 13979 / RW262)</name>
    <dbReference type="NCBI Taxonomy" id="755732"/>
    <lineage>
        <taxon>Bacteria</taxon>
        <taxon>Pseudomonadati</taxon>
        <taxon>Bacteroidota</taxon>
        <taxon>Flavobacteriia</taxon>
        <taxon>Flavobacteriales</taxon>
        <taxon>Crocinitomicaceae</taxon>
        <taxon>Fluviicola</taxon>
    </lineage>
</organism>
<dbReference type="EMBL" id="CP002542">
    <property type="protein sequence ID" value="AEA44672.1"/>
    <property type="molecule type" value="Genomic_DNA"/>
</dbReference>
<dbReference type="AlphaFoldDB" id="F2IG37"/>
<proteinExistence type="predicted"/>
<dbReference type="KEGG" id="fte:Fluta_2691"/>
<sequence precursor="true">MNLLLKGILSLILLQFCFLSYGQTITQELTPEQIASRVGYVHGSQFVQNYPDLVTVYGKVMTERIEYQMIAQDQYEKYPLLSSFPLMAKVNPSIQGANFENFNVASFNPMAYNIDFFSDKTQVIRIDNTNYIMVIRPNKFN</sequence>
<dbReference type="RefSeq" id="WP_013687441.1">
    <property type="nucleotide sequence ID" value="NC_015321.1"/>
</dbReference>
<dbReference type="HOGENOM" id="CLU_1822791_0_0_10"/>